<feature type="chain" id="PRO_5014354946" evidence="2">
    <location>
        <begin position="23"/>
        <end position="1555"/>
    </location>
</feature>
<reference evidence="4 5" key="1">
    <citation type="journal article" date="2017" name="Mol. Biol. Evol.">
        <title>The 4-celled Tetrabaena socialis nuclear genome reveals the essential components for genetic control of cell number at the origin of multicellularity in the volvocine lineage.</title>
        <authorList>
            <person name="Featherston J."/>
            <person name="Arakaki Y."/>
            <person name="Hanschen E.R."/>
            <person name="Ferris P.J."/>
            <person name="Michod R.E."/>
            <person name="Olson B.J.S.C."/>
            <person name="Nozaki H."/>
            <person name="Durand P.M."/>
        </authorList>
    </citation>
    <scope>NUCLEOTIDE SEQUENCE [LARGE SCALE GENOMIC DNA]</scope>
    <source>
        <strain evidence="4 5">NIES-571</strain>
    </source>
</reference>
<feature type="region of interest" description="Disordered" evidence="1">
    <location>
        <begin position="815"/>
        <end position="846"/>
    </location>
</feature>
<accession>A0A2J7ZU54</accession>
<dbReference type="Proteomes" id="UP000236333">
    <property type="component" value="Unassembled WGS sequence"/>
</dbReference>
<dbReference type="InterPro" id="IPR011009">
    <property type="entry name" value="Kinase-like_dom_sf"/>
</dbReference>
<name>A0A2J7ZU54_9CHLO</name>
<dbReference type="SUPFAM" id="SSF56112">
    <property type="entry name" value="Protein kinase-like (PK-like)"/>
    <property type="match status" value="1"/>
</dbReference>
<dbReference type="GO" id="GO:0004674">
    <property type="term" value="F:protein serine/threonine kinase activity"/>
    <property type="evidence" value="ECO:0007669"/>
    <property type="project" value="TreeGrafter"/>
</dbReference>
<dbReference type="OrthoDB" id="1668230at2759"/>
<evidence type="ECO:0000259" key="3">
    <source>
        <dbReference type="PROSITE" id="PS50011"/>
    </source>
</evidence>
<dbReference type="PANTHER" id="PTHR44329">
    <property type="entry name" value="SERINE/THREONINE-PROTEIN KINASE TNNI3K-RELATED"/>
    <property type="match status" value="1"/>
</dbReference>
<gene>
    <name evidence="4" type="ORF">TSOC_010115</name>
</gene>
<keyword evidence="4" id="KW-0675">Receptor</keyword>
<dbReference type="PANTHER" id="PTHR44329:SF214">
    <property type="entry name" value="PROTEIN KINASE DOMAIN-CONTAINING PROTEIN"/>
    <property type="match status" value="1"/>
</dbReference>
<dbReference type="Gene3D" id="1.10.510.10">
    <property type="entry name" value="Transferase(Phosphotransferase) domain 1"/>
    <property type="match status" value="1"/>
</dbReference>
<keyword evidence="4" id="KW-0808">Transferase</keyword>
<dbReference type="GO" id="GO:0005524">
    <property type="term" value="F:ATP binding"/>
    <property type="evidence" value="ECO:0007669"/>
    <property type="project" value="InterPro"/>
</dbReference>
<dbReference type="PROSITE" id="PS50011">
    <property type="entry name" value="PROTEIN_KINASE_DOM"/>
    <property type="match status" value="1"/>
</dbReference>
<protein>
    <submittedName>
        <fullName evidence="4">Receptor-like protein kinase FERONIA</fullName>
    </submittedName>
</protein>
<dbReference type="InterPro" id="IPR001245">
    <property type="entry name" value="Ser-Thr/Tyr_kinase_cat_dom"/>
</dbReference>
<feature type="region of interest" description="Disordered" evidence="1">
    <location>
        <begin position="581"/>
        <end position="606"/>
    </location>
</feature>
<keyword evidence="2" id="KW-0732">Signal</keyword>
<proteinExistence type="predicted"/>
<dbReference type="Gene3D" id="3.30.200.20">
    <property type="entry name" value="Phosphorylase Kinase, domain 1"/>
    <property type="match status" value="1"/>
</dbReference>
<feature type="signal peptide" evidence="2">
    <location>
        <begin position="1"/>
        <end position="22"/>
    </location>
</feature>
<feature type="region of interest" description="Disordered" evidence="1">
    <location>
        <begin position="1097"/>
        <end position="1117"/>
    </location>
</feature>
<feature type="compositionally biased region" description="Gly residues" evidence="1">
    <location>
        <begin position="593"/>
        <end position="604"/>
    </location>
</feature>
<dbReference type="EMBL" id="PGGS01000460">
    <property type="protein sequence ID" value="PNH03805.1"/>
    <property type="molecule type" value="Genomic_DNA"/>
</dbReference>
<dbReference type="InterPro" id="IPR000719">
    <property type="entry name" value="Prot_kinase_dom"/>
</dbReference>
<comment type="caution">
    <text evidence="4">The sequence shown here is derived from an EMBL/GenBank/DDBJ whole genome shotgun (WGS) entry which is preliminary data.</text>
</comment>
<dbReference type="InterPro" id="IPR051681">
    <property type="entry name" value="Ser/Thr_Kinases-Pseudokinases"/>
</dbReference>
<sequence>MAVRRVAFVAASLLALLQTALPAALTAGAFLEAMCVLGDMGALCSLPERVVLLQQQPANVRLTTLTGTTVVAGAPPGGAVMDISASNASSSRPLLALGANATLLLRDLDLDGAALVLPSPQWVPLPLAQLLALRAVQLPTGPSSGGAQLVLQNVRITTPSCVALSMHQAAACRALAPSQDLTVAPGLLWLGKWSSATLTAVNVTLTCSGPPAPHACVAVAVGSGQELVDVLYGTYGVPTAAAAPPTFIMMTRDITLAAAIVPVAPCAAQGPGPPPSNVTSVRKPAFPPTQPGPCAVPITAAGSLFTPITITSLLLISGGSVTLPSSDSAVRGAASSTAGSSNNSTPVPRAFVLDLGGAPYLLDVTSDDCIQPACRVELHNLSLSGMPLGPPTTYPLGLLRGLIWTFKARHNVVGGSQGRLLVRNISLLLDPEEVAVWIYSTAQLGALVTSAAPLAPAAASSEPQQGTQPVSLPTAGAAVETGAITRLTSGSCASWTLFNPQGRLVPSMPDGHPGLHLDSLVSNSARYQDVLLTSALNGDAGGSAAVSSGPAPYTATPCGFSLWPIGGYGCGLEDGSGSVTCSGGNDDGRSTGQHGGEGEGGGGCFPIPVQEAADGSGSLAVGSTSARPFAAACHFQPWGSGDGGSGDTREATALATSVQTERGGYLGPHALSWVNYLGQDLETPLRKVLLVDSSMAGGGPRDSYDNVQASISQPGVVLGDPAGPRLLNLSRLPALINLRGPLAALTLRDLVLVAAPTAGLHPAALPVLALRAKQDAEALAGASVGLDPTGGLPPGLANFTSCLWTLDFDRRAGTEASSVEAPAPWPMPTPAEGAEGSSAPRTPPDDVGVLLALPPQPPLPPLWWHYLPKGSPRPRGLPRATLDSVILLVPYRELQLMAWCMAHNNTAPLSDLGVAGEVAAMLAASQLVAPGLVRRQLAEAEAMGYGWGPGGGGEGGATGASPQPSTPSPLRSITFWLFSWCGLYGRNITLASKLPYASAAPYMAAASSALELPESWDFLAASMPLPPVPAASAINDADGGASIPSAAAASTDSSPIAAATAANAAVATTTLARHVQLQLVKLHVSFRLKQDEAGGFHPDPLASWTAQQQETKQRREEQQQAAAAALVITGELGRGAQGVVYSGRWRGLEVAIKSILLTTGGQDRGAPVDSTSSHGGYSPAAIATAAAREAAITTSMAHPNLVACYTSDLTPLQEQPPEGGPGWDADKKLGSMEFVDSVPDAWRLTLVLERCNGGSLRSFLAAGWGTALAAMASTLPAGAVPAHTANATPQWTAGTQAGSTWEVAPPRPPQQPLLPRAAVARLALDVARGMAHLHSHGVAHGDLSSANVLLHLQQQLPHSIGDNCWAPVILPMAAGLQPQLLERLVAKVCDFGLSQRMGRGGAGNGMGDEETHVTGHCRRSSAYSAPELVRLGHTGYKQDVYAYGVLVWELAAGLPLPELLLRPAGRRVCEWLRAQAGPGVLAQALPPALLEWPPWSYAGEGGPHMGSGSSPPSEQLWWSRVAELAAQCLREQPAGRPSFAQLCIHLEKLLAAAAE</sequence>
<keyword evidence="5" id="KW-1185">Reference proteome</keyword>
<dbReference type="Pfam" id="PF07714">
    <property type="entry name" value="PK_Tyr_Ser-Thr"/>
    <property type="match status" value="1"/>
</dbReference>
<evidence type="ECO:0000256" key="2">
    <source>
        <dbReference type="SAM" id="SignalP"/>
    </source>
</evidence>
<keyword evidence="4" id="KW-0418">Kinase</keyword>
<evidence type="ECO:0000313" key="5">
    <source>
        <dbReference type="Proteomes" id="UP000236333"/>
    </source>
</evidence>
<organism evidence="4 5">
    <name type="scientific">Tetrabaena socialis</name>
    <dbReference type="NCBI Taxonomy" id="47790"/>
    <lineage>
        <taxon>Eukaryota</taxon>
        <taxon>Viridiplantae</taxon>
        <taxon>Chlorophyta</taxon>
        <taxon>core chlorophytes</taxon>
        <taxon>Chlorophyceae</taxon>
        <taxon>CS clade</taxon>
        <taxon>Chlamydomonadales</taxon>
        <taxon>Tetrabaenaceae</taxon>
        <taxon>Tetrabaena</taxon>
    </lineage>
</organism>
<feature type="domain" description="Protein kinase" evidence="3">
    <location>
        <begin position="1126"/>
        <end position="1550"/>
    </location>
</feature>
<evidence type="ECO:0000313" key="4">
    <source>
        <dbReference type="EMBL" id="PNH03805.1"/>
    </source>
</evidence>
<evidence type="ECO:0000256" key="1">
    <source>
        <dbReference type="SAM" id="MobiDB-lite"/>
    </source>
</evidence>